<keyword evidence="2" id="KW-1185">Reference proteome</keyword>
<dbReference type="Proteomes" id="UP001447188">
    <property type="component" value="Unassembled WGS sequence"/>
</dbReference>
<protein>
    <submittedName>
        <fullName evidence="1">Uncharacterized protein</fullName>
    </submittedName>
</protein>
<evidence type="ECO:0000313" key="1">
    <source>
        <dbReference type="EMBL" id="KAL0630388.1"/>
    </source>
</evidence>
<evidence type="ECO:0000313" key="2">
    <source>
        <dbReference type="Proteomes" id="UP001447188"/>
    </source>
</evidence>
<proteinExistence type="predicted"/>
<gene>
    <name evidence="1" type="ORF">Q9L58_010765</name>
</gene>
<sequence>TFDSVFHDDAATLHANTRVILQEFNTSIRTLTQDLQQSQTSNSQLRETLETGAATLARIREERRTLQERV</sequence>
<reference evidence="1 2" key="1">
    <citation type="submission" date="2024-02" db="EMBL/GenBank/DDBJ databases">
        <title>Discinaceae phylogenomics.</title>
        <authorList>
            <person name="Dirks A.C."/>
            <person name="James T.Y."/>
        </authorList>
    </citation>
    <scope>NUCLEOTIDE SEQUENCE [LARGE SCALE GENOMIC DNA]</scope>
    <source>
        <strain evidence="1 2">ACD0624</strain>
    </source>
</reference>
<name>A0ABR3G355_9PEZI</name>
<feature type="non-terminal residue" evidence="1">
    <location>
        <position position="1"/>
    </location>
</feature>
<organism evidence="1 2">
    <name type="scientific">Discina gigas</name>
    <dbReference type="NCBI Taxonomy" id="1032678"/>
    <lineage>
        <taxon>Eukaryota</taxon>
        <taxon>Fungi</taxon>
        <taxon>Dikarya</taxon>
        <taxon>Ascomycota</taxon>
        <taxon>Pezizomycotina</taxon>
        <taxon>Pezizomycetes</taxon>
        <taxon>Pezizales</taxon>
        <taxon>Discinaceae</taxon>
        <taxon>Discina</taxon>
    </lineage>
</organism>
<accession>A0ABR3G355</accession>
<dbReference type="EMBL" id="JBBBZM010000720">
    <property type="protein sequence ID" value="KAL0630388.1"/>
    <property type="molecule type" value="Genomic_DNA"/>
</dbReference>
<comment type="caution">
    <text evidence="1">The sequence shown here is derived from an EMBL/GenBank/DDBJ whole genome shotgun (WGS) entry which is preliminary data.</text>
</comment>